<accession>A0A8I6RM26</accession>
<evidence type="ECO:0000256" key="2">
    <source>
        <dbReference type="ARBA" id="ARBA00023127"/>
    </source>
</evidence>
<evidence type="ECO:0000313" key="8">
    <source>
        <dbReference type="Proteomes" id="UP000494040"/>
    </source>
</evidence>
<evidence type="ECO:0000313" key="7">
    <source>
        <dbReference type="EnsemblMetazoa" id="XP_014248811.1"/>
    </source>
</evidence>
<evidence type="ECO:0008006" key="9">
    <source>
        <dbReference type="Google" id="ProtNLM"/>
    </source>
</evidence>
<keyword evidence="3" id="KW-0131">Cell cycle</keyword>
<evidence type="ECO:0000256" key="4">
    <source>
        <dbReference type="RuleBase" id="RU000383"/>
    </source>
</evidence>
<keyword evidence="2 4" id="KW-0195">Cyclin</keyword>
<dbReference type="SMART" id="SM01332">
    <property type="entry name" value="Cyclin_C"/>
    <property type="match status" value="1"/>
</dbReference>
<dbReference type="InterPro" id="IPR048258">
    <property type="entry name" value="Cyclins_cyclin-box"/>
</dbReference>
<dbReference type="GeneID" id="106666256"/>
<dbReference type="SMART" id="SM00385">
    <property type="entry name" value="CYCLIN"/>
    <property type="match status" value="1"/>
</dbReference>
<feature type="domain" description="Cyclin C-terminal" evidence="6">
    <location>
        <begin position="154"/>
        <end position="276"/>
    </location>
</feature>
<keyword evidence="1" id="KW-0132">Cell division</keyword>
<dbReference type="KEGG" id="clec:106666256"/>
<dbReference type="OMA" id="KEIKPYM"/>
<evidence type="ECO:0000259" key="5">
    <source>
        <dbReference type="SMART" id="SM00385"/>
    </source>
</evidence>
<dbReference type="PANTHER" id="PTHR10177">
    <property type="entry name" value="CYCLINS"/>
    <property type="match status" value="1"/>
</dbReference>
<name>A0A8I6RM26_CIMLE</name>
<dbReference type="Proteomes" id="UP000494040">
    <property type="component" value="Unassembled WGS sequence"/>
</dbReference>
<dbReference type="AlphaFoldDB" id="A0A8I6RM26"/>
<evidence type="ECO:0000259" key="6">
    <source>
        <dbReference type="SMART" id="SM01332"/>
    </source>
</evidence>
<organism evidence="7 8">
    <name type="scientific">Cimex lectularius</name>
    <name type="common">Bed bug</name>
    <name type="synonym">Acanthia lectularia</name>
    <dbReference type="NCBI Taxonomy" id="79782"/>
    <lineage>
        <taxon>Eukaryota</taxon>
        <taxon>Metazoa</taxon>
        <taxon>Ecdysozoa</taxon>
        <taxon>Arthropoda</taxon>
        <taxon>Hexapoda</taxon>
        <taxon>Insecta</taxon>
        <taxon>Pterygota</taxon>
        <taxon>Neoptera</taxon>
        <taxon>Paraneoptera</taxon>
        <taxon>Hemiptera</taxon>
        <taxon>Heteroptera</taxon>
        <taxon>Panheteroptera</taxon>
        <taxon>Cimicomorpha</taxon>
        <taxon>Cimicidae</taxon>
        <taxon>Cimex</taxon>
    </lineage>
</organism>
<dbReference type="OrthoDB" id="306099at2759"/>
<sequence length="283" mass="31986">MDLLCTERSGECAAYPDPRLLGDPRVLQNLLKTEETYTSNSSYFQCVQKEITPQMRKIVAEWMLEVCEQQRCQEGVFPLAMNYMDRFLSQSPLSKSLLQTVGAVCLLLASKLREPRPLTAKILVYFTDFSTRLDQFSPWELVIADRLKWDLAAVTAQDFIAHILYRIPLDRTTEEMTRRHASTFISLAACDFKFSMYTPSIIAGASIAAALNGLHWNARGGWTLNQLMDTLTVMLSVEKEYLCSCLAQLEEMLTDTLTEAAAHMQKAELTKAGTPTDVQDIDF</sequence>
<dbReference type="GO" id="GO:0051301">
    <property type="term" value="P:cell division"/>
    <property type="evidence" value="ECO:0007669"/>
    <property type="project" value="UniProtKB-KW"/>
</dbReference>
<comment type="similarity">
    <text evidence="4">Belongs to the cyclin family.</text>
</comment>
<dbReference type="RefSeq" id="XP_014248811.1">
    <property type="nucleotide sequence ID" value="XM_014393325.2"/>
</dbReference>
<dbReference type="InterPro" id="IPR013763">
    <property type="entry name" value="Cyclin-like_dom"/>
</dbReference>
<dbReference type="PROSITE" id="PS00292">
    <property type="entry name" value="CYCLINS"/>
    <property type="match status" value="1"/>
</dbReference>
<dbReference type="InterPro" id="IPR004367">
    <property type="entry name" value="Cyclin_C-dom"/>
</dbReference>
<dbReference type="Pfam" id="PF02984">
    <property type="entry name" value="Cyclin_C"/>
    <property type="match status" value="1"/>
</dbReference>
<evidence type="ECO:0000256" key="3">
    <source>
        <dbReference type="ARBA" id="ARBA00023306"/>
    </source>
</evidence>
<dbReference type="InterPro" id="IPR036915">
    <property type="entry name" value="Cyclin-like_sf"/>
</dbReference>
<dbReference type="GO" id="GO:0000278">
    <property type="term" value="P:mitotic cell cycle"/>
    <property type="evidence" value="ECO:0007669"/>
    <property type="project" value="UniProtKB-ARBA"/>
</dbReference>
<keyword evidence="8" id="KW-1185">Reference proteome</keyword>
<feature type="domain" description="Cyclin-like" evidence="5">
    <location>
        <begin position="61"/>
        <end position="145"/>
    </location>
</feature>
<dbReference type="FunFam" id="1.10.472.10:FF:000003">
    <property type="entry name" value="G1/S-specific cyclin-D2"/>
    <property type="match status" value="1"/>
</dbReference>
<reference evidence="7" key="1">
    <citation type="submission" date="2022-01" db="UniProtKB">
        <authorList>
            <consortium name="EnsemblMetazoa"/>
        </authorList>
    </citation>
    <scope>IDENTIFICATION</scope>
</reference>
<dbReference type="CDD" id="cd20516">
    <property type="entry name" value="CYCLIN_CCND_rpt2"/>
    <property type="match status" value="1"/>
</dbReference>
<protein>
    <recommendedName>
        <fullName evidence="9">Cyclin D</fullName>
    </recommendedName>
</protein>
<evidence type="ECO:0000256" key="1">
    <source>
        <dbReference type="ARBA" id="ARBA00022618"/>
    </source>
</evidence>
<dbReference type="Pfam" id="PF00134">
    <property type="entry name" value="Cyclin_N"/>
    <property type="match status" value="1"/>
</dbReference>
<dbReference type="Gene3D" id="1.10.472.10">
    <property type="entry name" value="Cyclin-like"/>
    <property type="match status" value="2"/>
</dbReference>
<dbReference type="InterPro" id="IPR039361">
    <property type="entry name" value="Cyclin"/>
</dbReference>
<dbReference type="SUPFAM" id="SSF47954">
    <property type="entry name" value="Cyclin-like"/>
    <property type="match status" value="2"/>
</dbReference>
<dbReference type="EnsemblMetazoa" id="XM_014393325.2">
    <property type="protein sequence ID" value="XP_014248811.1"/>
    <property type="gene ID" value="LOC106666256"/>
</dbReference>
<proteinExistence type="inferred from homology"/>
<dbReference type="InterPro" id="IPR006671">
    <property type="entry name" value="Cyclin_N"/>
</dbReference>